<keyword evidence="2" id="KW-0804">Transcription</keyword>
<sequence length="262" mass="28262">MSEDKSQGSWEDGGEPLIPAEDRQLHELVLNSVDVTAFLQELAVLTASTLSTPSTQLHCGVTVVRHRKPSVVASSDERARSLDELQNAFDDGPCLTALRRHEIVLVQDLRREGRWPEYVGVAREQGIGLILAIPLELAGEAEAVVNLYAEKPGSLSPLDIDTARNFVANAAKSLRLALRLGSLRDTTEDLAAAMKSRATVDMAVGVIMAQNRCTHDEAIYELTRSSGVRKARLRDTAAVVVGAVSGKGSDAARESIKALLEE</sequence>
<dbReference type="InterPro" id="IPR012074">
    <property type="entry name" value="GAF_ANTAR"/>
</dbReference>
<keyword evidence="5" id="KW-1185">Reference proteome</keyword>
<keyword evidence="1" id="KW-0805">Transcription regulation</keyword>
<dbReference type="SUPFAM" id="SSF55781">
    <property type="entry name" value="GAF domain-like"/>
    <property type="match status" value="1"/>
</dbReference>
<dbReference type="InterPro" id="IPR029016">
    <property type="entry name" value="GAF-like_dom_sf"/>
</dbReference>
<dbReference type="InterPro" id="IPR003018">
    <property type="entry name" value="GAF"/>
</dbReference>
<gene>
    <name evidence="4" type="ORF">QFZ36_001635</name>
</gene>
<dbReference type="PROSITE" id="PS50921">
    <property type="entry name" value="ANTAR"/>
    <property type="match status" value="1"/>
</dbReference>
<dbReference type="EMBL" id="JAUSXB010000001">
    <property type="protein sequence ID" value="MDQ0674074.1"/>
    <property type="molecule type" value="Genomic_DNA"/>
</dbReference>
<dbReference type="PIRSF" id="PIRSF036625">
    <property type="entry name" value="GAF_ANTAR"/>
    <property type="match status" value="1"/>
</dbReference>
<accession>A0ABU0PLE8</accession>
<dbReference type="Gene3D" id="3.30.450.40">
    <property type="match status" value="1"/>
</dbReference>
<organism evidence="4 5">
    <name type="scientific">Pseudarthrobacter siccitolerans</name>
    <dbReference type="NCBI Taxonomy" id="861266"/>
    <lineage>
        <taxon>Bacteria</taxon>
        <taxon>Bacillati</taxon>
        <taxon>Actinomycetota</taxon>
        <taxon>Actinomycetes</taxon>
        <taxon>Micrococcales</taxon>
        <taxon>Micrococcaceae</taxon>
        <taxon>Pseudarthrobacter</taxon>
    </lineage>
</organism>
<dbReference type="Pfam" id="PF13185">
    <property type="entry name" value="GAF_2"/>
    <property type="match status" value="1"/>
</dbReference>
<dbReference type="RefSeq" id="WP_306635414.1">
    <property type="nucleotide sequence ID" value="NZ_JAUSXB010000001.1"/>
</dbReference>
<dbReference type="Proteomes" id="UP001236806">
    <property type="component" value="Unassembled WGS sequence"/>
</dbReference>
<evidence type="ECO:0000259" key="3">
    <source>
        <dbReference type="PROSITE" id="PS50921"/>
    </source>
</evidence>
<evidence type="ECO:0000313" key="5">
    <source>
        <dbReference type="Proteomes" id="UP001236806"/>
    </source>
</evidence>
<dbReference type="Pfam" id="PF03861">
    <property type="entry name" value="ANTAR"/>
    <property type="match status" value="1"/>
</dbReference>
<evidence type="ECO:0000313" key="4">
    <source>
        <dbReference type="EMBL" id="MDQ0674074.1"/>
    </source>
</evidence>
<evidence type="ECO:0000256" key="2">
    <source>
        <dbReference type="ARBA" id="ARBA00023163"/>
    </source>
</evidence>
<feature type="domain" description="ANTAR" evidence="3">
    <location>
        <begin position="180"/>
        <end position="241"/>
    </location>
</feature>
<reference evidence="4 5" key="1">
    <citation type="submission" date="2023-07" db="EMBL/GenBank/DDBJ databases">
        <title>Comparative genomics of wheat-associated soil bacteria to identify genetic determinants of phenazine resistance.</title>
        <authorList>
            <person name="Mouncey N."/>
        </authorList>
    </citation>
    <scope>NUCLEOTIDE SEQUENCE [LARGE SCALE GENOMIC DNA]</scope>
    <source>
        <strain evidence="4 5">W1I3</strain>
    </source>
</reference>
<evidence type="ECO:0000256" key="1">
    <source>
        <dbReference type="ARBA" id="ARBA00023015"/>
    </source>
</evidence>
<proteinExistence type="predicted"/>
<protein>
    <submittedName>
        <fullName evidence="4">GAF domain-containing protein</fullName>
    </submittedName>
</protein>
<dbReference type="SMART" id="SM01012">
    <property type="entry name" value="ANTAR"/>
    <property type="match status" value="1"/>
</dbReference>
<dbReference type="InterPro" id="IPR005561">
    <property type="entry name" value="ANTAR"/>
</dbReference>
<comment type="caution">
    <text evidence="4">The sequence shown here is derived from an EMBL/GenBank/DDBJ whole genome shotgun (WGS) entry which is preliminary data.</text>
</comment>
<dbReference type="Gene3D" id="1.10.10.10">
    <property type="entry name" value="Winged helix-like DNA-binding domain superfamily/Winged helix DNA-binding domain"/>
    <property type="match status" value="1"/>
</dbReference>
<dbReference type="InterPro" id="IPR036388">
    <property type="entry name" value="WH-like_DNA-bd_sf"/>
</dbReference>
<name>A0ABU0PLE8_9MICC</name>